<protein>
    <submittedName>
        <fullName evidence="3">Uncharacterized protein</fullName>
    </submittedName>
</protein>
<dbReference type="SUPFAM" id="SSF82171">
    <property type="entry name" value="DPP6 N-terminal domain-like"/>
    <property type="match status" value="1"/>
</dbReference>
<evidence type="ECO:0000256" key="2">
    <source>
        <dbReference type="SAM" id="SignalP"/>
    </source>
</evidence>
<dbReference type="PANTHER" id="PTHR36842">
    <property type="entry name" value="PROTEIN TOLB HOMOLOG"/>
    <property type="match status" value="1"/>
</dbReference>
<accession>A0A426TWI5</accession>
<dbReference type="Proteomes" id="UP000280307">
    <property type="component" value="Unassembled WGS sequence"/>
</dbReference>
<dbReference type="InterPro" id="IPR011042">
    <property type="entry name" value="6-blade_b-propeller_TolB-like"/>
</dbReference>
<feature type="signal peptide" evidence="2">
    <location>
        <begin position="1"/>
        <end position="19"/>
    </location>
</feature>
<gene>
    <name evidence="3" type="ORF">EI684_14405</name>
</gene>
<dbReference type="AlphaFoldDB" id="A0A426TWI5"/>
<dbReference type="InterPro" id="IPR011659">
    <property type="entry name" value="WD40"/>
</dbReference>
<organism evidence="3 4">
    <name type="scientific">Candidatus Viridilinea halotolerans</name>
    <dbReference type="NCBI Taxonomy" id="2491704"/>
    <lineage>
        <taxon>Bacteria</taxon>
        <taxon>Bacillati</taxon>
        <taxon>Chloroflexota</taxon>
        <taxon>Chloroflexia</taxon>
        <taxon>Chloroflexales</taxon>
        <taxon>Chloroflexineae</taxon>
        <taxon>Oscillochloridaceae</taxon>
        <taxon>Candidatus Viridilinea</taxon>
    </lineage>
</organism>
<proteinExistence type="inferred from homology"/>
<name>A0A426TWI5_9CHLR</name>
<dbReference type="PANTHER" id="PTHR36842:SF1">
    <property type="entry name" value="PROTEIN TOLB"/>
    <property type="match status" value="1"/>
</dbReference>
<dbReference type="Pfam" id="PF07676">
    <property type="entry name" value="PD40"/>
    <property type="match status" value="2"/>
</dbReference>
<evidence type="ECO:0000256" key="1">
    <source>
        <dbReference type="ARBA" id="ARBA00009820"/>
    </source>
</evidence>
<sequence length="332" mass="34341">MKQSLLVLLILIIISGCSATNDPAAPASGTLLEGDALPGKLLFVHQGVIWRWQGRAAAPLLGSGQAAHPALSPTGDRIAYVVRSNSFSDLLLADAAGQPLAQLTTNGTNEPPNSLRRVYASRWVFYPAWAPDGMHLAVATQAAPPRGDPPADYNLALSLLPAGPGLAQPLFAADDAQVAHSAFSPDGAVLIFTRAGSGPGGQQRLYRLELVSGTALPVAGAPAPSYDPAFSPDGAWLAFAARDGEQTDIFVLPASGSGTPLRLTTMGLARAPAFAPDGNWLAFLAVAPDSVGFDLWVAPVQRSESGGILVGTPRRLTQGMNLDGDSGVAWGR</sequence>
<evidence type="ECO:0000313" key="4">
    <source>
        <dbReference type="Proteomes" id="UP000280307"/>
    </source>
</evidence>
<comment type="caution">
    <text evidence="3">The sequence shown here is derived from an EMBL/GenBank/DDBJ whole genome shotgun (WGS) entry which is preliminary data.</text>
</comment>
<feature type="chain" id="PRO_5019547101" evidence="2">
    <location>
        <begin position="20"/>
        <end position="332"/>
    </location>
</feature>
<comment type="similarity">
    <text evidence="1">Belongs to the TolB family.</text>
</comment>
<reference evidence="3 4" key="1">
    <citation type="submission" date="2018-12" db="EMBL/GenBank/DDBJ databases">
        <title>Genome Sequence of Candidatus Viridilinea halotolerans isolated from saline sulfide-rich spring.</title>
        <authorList>
            <person name="Grouzdev D.S."/>
            <person name="Burganskaya E.I."/>
            <person name="Krutkina M.S."/>
            <person name="Sukhacheva M.V."/>
            <person name="Gorlenko V.M."/>
        </authorList>
    </citation>
    <scope>NUCLEOTIDE SEQUENCE [LARGE SCALE GENOMIC DNA]</scope>
    <source>
        <strain evidence="3">Chok-6</strain>
    </source>
</reference>
<dbReference type="EMBL" id="RSAS01000576">
    <property type="protein sequence ID" value="RRR69896.1"/>
    <property type="molecule type" value="Genomic_DNA"/>
</dbReference>
<evidence type="ECO:0000313" key="3">
    <source>
        <dbReference type="EMBL" id="RRR69896.1"/>
    </source>
</evidence>
<dbReference type="Gene3D" id="2.120.10.30">
    <property type="entry name" value="TolB, C-terminal domain"/>
    <property type="match status" value="1"/>
</dbReference>
<keyword evidence="2" id="KW-0732">Signal</keyword>
<dbReference type="PROSITE" id="PS51257">
    <property type="entry name" value="PROKAR_LIPOPROTEIN"/>
    <property type="match status" value="1"/>
</dbReference>